<feature type="signal peptide" evidence="5">
    <location>
        <begin position="1"/>
        <end position="20"/>
    </location>
</feature>
<feature type="chain" id="PRO_5043854682" description="Alpha-galactosidase" evidence="5">
    <location>
        <begin position="21"/>
        <end position="406"/>
    </location>
</feature>
<dbReference type="GO" id="GO:0009311">
    <property type="term" value="P:oligosaccharide metabolic process"/>
    <property type="evidence" value="ECO:0007669"/>
    <property type="project" value="TreeGrafter"/>
</dbReference>
<organism evidence="6 7">
    <name type="scientific">Oopsacas minuta</name>
    <dbReference type="NCBI Taxonomy" id="111878"/>
    <lineage>
        <taxon>Eukaryota</taxon>
        <taxon>Metazoa</taxon>
        <taxon>Porifera</taxon>
        <taxon>Hexactinellida</taxon>
        <taxon>Hexasterophora</taxon>
        <taxon>Lyssacinosida</taxon>
        <taxon>Leucopsacidae</taxon>
        <taxon>Oopsacas</taxon>
    </lineage>
</organism>
<comment type="caution">
    <text evidence="6">The sequence shown here is derived from an EMBL/GenBank/DDBJ whole genome shotgun (WGS) entry which is preliminary data.</text>
</comment>
<keyword evidence="5" id="KW-0732">Signal</keyword>
<comment type="subunit">
    <text evidence="4">Homodimer.</text>
</comment>
<evidence type="ECO:0000313" key="7">
    <source>
        <dbReference type="Proteomes" id="UP001165289"/>
    </source>
</evidence>
<dbReference type="GO" id="GO:0004557">
    <property type="term" value="F:alpha-galactosidase activity"/>
    <property type="evidence" value="ECO:0007669"/>
    <property type="project" value="TreeGrafter"/>
</dbReference>
<dbReference type="SUPFAM" id="SSF51011">
    <property type="entry name" value="Glycosyl hydrolase domain"/>
    <property type="match status" value="1"/>
</dbReference>
<protein>
    <recommendedName>
        <fullName evidence="4">Alpha-galactosidase</fullName>
        <ecNumber evidence="4">3.2.1.-</ecNumber>
    </recommendedName>
</protein>
<evidence type="ECO:0000256" key="4">
    <source>
        <dbReference type="RuleBase" id="RU361168"/>
    </source>
</evidence>
<dbReference type="GO" id="GO:0005737">
    <property type="term" value="C:cytoplasm"/>
    <property type="evidence" value="ECO:0007669"/>
    <property type="project" value="TreeGrafter"/>
</dbReference>
<evidence type="ECO:0000256" key="5">
    <source>
        <dbReference type="SAM" id="SignalP"/>
    </source>
</evidence>
<name>A0AAV7JY30_9METZ</name>
<dbReference type="Pfam" id="PF16499">
    <property type="entry name" value="Melibiase_2"/>
    <property type="match status" value="1"/>
</dbReference>
<dbReference type="CDD" id="cd14792">
    <property type="entry name" value="GH27"/>
    <property type="match status" value="1"/>
</dbReference>
<gene>
    <name evidence="6" type="ORF">LOD99_4272</name>
</gene>
<dbReference type="Proteomes" id="UP001165289">
    <property type="component" value="Unassembled WGS sequence"/>
</dbReference>
<dbReference type="Gene3D" id="3.20.20.70">
    <property type="entry name" value="Aldolase class I"/>
    <property type="match status" value="1"/>
</dbReference>
<accession>A0AAV7JY30</accession>
<dbReference type="InterPro" id="IPR002241">
    <property type="entry name" value="Glyco_hydro_27"/>
</dbReference>
<dbReference type="AlphaFoldDB" id="A0AAV7JY30"/>
<keyword evidence="7" id="KW-1185">Reference proteome</keyword>
<keyword evidence="4" id="KW-1015">Disulfide bond</keyword>
<proteinExistence type="inferred from homology"/>
<dbReference type="InterPro" id="IPR000111">
    <property type="entry name" value="Glyco_hydro_27/36_CS"/>
</dbReference>
<dbReference type="GO" id="GO:0016139">
    <property type="term" value="P:glycoside catabolic process"/>
    <property type="evidence" value="ECO:0007669"/>
    <property type="project" value="TreeGrafter"/>
</dbReference>
<dbReference type="FunFam" id="3.20.20.70:FF:000197">
    <property type="entry name" value="Alpha-galactosidase"/>
    <property type="match status" value="1"/>
</dbReference>
<dbReference type="EMBL" id="JAKMXF010000297">
    <property type="protein sequence ID" value="KAI6652886.1"/>
    <property type="molecule type" value="Genomic_DNA"/>
</dbReference>
<keyword evidence="2 4" id="KW-0378">Hydrolase</keyword>
<evidence type="ECO:0000256" key="1">
    <source>
        <dbReference type="ARBA" id="ARBA00009743"/>
    </source>
</evidence>
<dbReference type="EC" id="3.2.1.-" evidence="4"/>
<dbReference type="InterPro" id="IPR017853">
    <property type="entry name" value="GH"/>
</dbReference>
<dbReference type="InterPro" id="IPR013780">
    <property type="entry name" value="Glyco_hydro_b"/>
</dbReference>
<dbReference type="SUPFAM" id="SSF51445">
    <property type="entry name" value="(Trans)glycosidases"/>
    <property type="match status" value="1"/>
</dbReference>
<dbReference type="PANTHER" id="PTHR11452">
    <property type="entry name" value="ALPHA-GALACTOSIDASE/ALPHA-N-ACETYLGALACTOSAMINIDASE"/>
    <property type="match status" value="1"/>
</dbReference>
<dbReference type="PANTHER" id="PTHR11452:SF83">
    <property type="entry name" value="ALPHA-GALACTOSIDASE"/>
    <property type="match status" value="1"/>
</dbReference>
<evidence type="ECO:0000256" key="3">
    <source>
        <dbReference type="ARBA" id="ARBA00023295"/>
    </source>
</evidence>
<keyword evidence="3 4" id="KW-0326">Glycosidase</keyword>
<reference evidence="6 7" key="1">
    <citation type="journal article" date="2023" name="BMC Biol.">
        <title>The compact genome of the sponge Oopsacas minuta (Hexactinellida) is lacking key metazoan core genes.</title>
        <authorList>
            <person name="Santini S."/>
            <person name="Schenkelaars Q."/>
            <person name="Jourda C."/>
            <person name="Duchesne M."/>
            <person name="Belahbib H."/>
            <person name="Rocher C."/>
            <person name="Selva M."/>
            <person name="Riesgo A."/>
            <person name="Vervoort M."/>
            <person name="Leys S.P."/>
            <person name="Kodjabachian L."/>
            <person name="Le Bivic A."/>
            <person name="Borchiellini C."/>
            <person name="Claverie J.M."/>
            <person name="Renard E."/>
        </authorList>
    </citation>
    <scope>NUCLEOTIDE SEQUENCE [LARGE SCALE GENOMIC DNA]</scope>
    <source>
        <strain evidence="6">SPO-2</strain>
    </source>
</reference>
<comment type="similarity">
    <text evidence="1 4">Belongs to the glycosyl hydrolase 27 family.</text>
</comment>
<dbReference type="PRINTS" id="PR00740">
    <property type="entry name" value="GLHYDRLASE27"/>
</dbReference>
<dbReference type="PROSITE" id="PS00512">
    <property type="entry name" value="ALPHA_GALACTOSIDASE"/>
    <property type="match status" value="1"/>
</dbReference>
<evidence type="ECO:0000256" key="2">
    <source>
        <dbReference type="ARBA" id="ARBA00022801"/>
    </source>
</evidence>
<dbReference type="InterPro" id="IPR013785">
    <property type="entry name" value="Aldolase_TIM"/>
</dbReference>
<evidence type="ECO:0000313" key="6">
    <source>
        <dbReference type="EMBL" id="KAI6652886.1"/>
    </source>
</evidence>
<sequence>MDLIYLCCLLILSLSDVCRALDNGLALTPPMGWLSWERFACTVDCVVYPDACIGEKLILSQAHALIEKGLDKIGYDYVIIDDCWLADTRDNVTGELVPNPERFPNGMSYLVNVIHKLGVKFGIYGDMGSKTCGGYPGSWGHEQLDADTFAKWGVDYVKLDGCNIKLSDIASSYQLMGRSLNATKRHMVYSCSWPFYVWNAGLKINYTLLMDTCNLWRNYFDIQDSWSSVKRIIMFYAHNQDWMAALSGPGHWNDPDMILVGDFSLSKSQSEVQFGMWAMFSSPLILSVDMNNLADYALQIISNRDVIAVDQDSKGQQARMVYSSPDELWFVFKKELSDSSFAVAVLYLQDFANPHKYELLFNLINKTHSTFSVKDLFDGSVGNYTVGMSLFVNPNGIKLLKLTPLK</sequence>
<dbReference type="Gene3D" id="2.60.40.1180">
    <property type="entry name" value="Golgi alpha-mannosidase II"/>
    <property type="match status" value="1"/>
</dbReference>